<dbReference type="GO" id="GO:0005634">
    <property type="term" value="C:nucleus"/>
    <property type="evidence" value="ECO:0007669"/>
    <property type="project" value="UniProtKB-SubCell"/>
</dbReference>
<dbReference type="InterPro" id="IPR003656">
    <property type="entry name" value="Znf_BED"/>
</dbReference>
<dbReference type="AlphaFoldDB" id="T1FGN0"/>
<reference evidence="10 12" key="2">
    <citation type="journal article" date="2013" name="Nature">
        <title>Insights into bilaterian evolution from three spiralian genomes.</title>
        <authorList>
            <person name="Simakov O."/>
            <person name="Marletaz F."/>
            <person name="Cho S.J."/>
            <person name="Edsinger-Gonzales E."/>
            <person name="Havlak P."/>
            <person name="Hellsten U."/>
            <person name="Kuo D.H."/>
            <person name="Larsson T."/>
            <person name="Lv J."/>
            <person name="Arendt D."/>
            <person name="Savage R."/>
            <person name="Osoegawa K."/>
            <person name="de Jong P."/>
            <person name="Grimwood J."/>
            <person name="Chapman J.A."/>
            <person name="Shapiro H."/>
            <person name="Aerts A."/>
            <person name="Otillar R.P."/>
            <person name="Terry A.Y."/>
            <person name="Boore J.L."/>
            <person name="Grigoriev I.V."/>
            <person name="Lindberg D.R."/>
            <person name="Seaver E.C."/>
            <person name="Weisblat D.A."/>
            <person name="Putnam N.H."/>
            <person name="Rokhsar D.S."/>
        </authorList>
    </citation>
    <scope>NUCLEOTIDE SEQUENCE</scope>
</reference>
<evidence type="ECO:0000256" key="8">
    <source>
        <dbReference type="PROSITE-ProRule" id="PRU00027"/>
    </source>
</evidence>
<dbReference type="OrthoDB" id="6629822at2759"/>
<gene>
    <name evidence="11" type="primary">20207979</name>
    <name evidence="10" type="ORF">HELRODRAFT_181124</name>
</gene>
<dbReference type="Pfam" id="PF02892">
    <property type="entry name" value="zf-BED"/>
    <property type="match status" value="1"/>
</dbReference>
<keyword evidence="3 8" id="KW-0863">Zinc-finger</keyword>
<evidence type="ECO:0000256" key="1">
    <source>
        <dbReference type="ARBA" id="ARBA00004123"/>
    </source>
</evidence>
<keyword evidence="2" id="KW-0479">Metal-binding</keyword>
<keyword evidence="12" id="KW-1185">Reference proteome</keyword>
<evidence type="ECO:0000256" key="7">
    <source>
        <dbReference type="ARBA" id="ARBA00023242"/>
    </source>
</evidence>
<keyword evidence="6" id="KW-0804">Transcription</keyword>
<dbReference type="SMART" id="SM00614">
    <property type="entry name" value="ZnF_BED"/>
    <property type="match status" value="1"/>
</dbReference>
<dbReference type="HOGENOM" id="CLU_1108127_0_0_1"/>
<reference evidence="11" key="3">
    <citation type="submission" date="2015-06" db="UniProtKB">
        <authorList>
            <consortium name="EnsemblMetazoa"/>
        </authorList>
    </citation>
    <scope>IDENTIFICATION</scope>
</reference>
<dbReference type="EMBL" id="KB097628">
    <property type="protein sequence ID" value="ESN93204.1"/>
    <property type="molecule type" value="Genomic_DNA"/>
</dbReference>
<dbReference type="InParanoid" id="T1FGN0"/>
<evidence type="ECO:0000256" key="4">
    <source>
        <dbReference type="ARBA" id="ARBA00022833"/>
    </source>
</evidence>
<evidence type="ECO:0000256" key="3">
    <source>
        <dbReference type="ARBA" id="ARBA00022771"/>
    </source>
</evidence>
<keyword evidence="7" id="KW-0539">Nucleus</keyword>
<dbReference type="EnsemblMetazoa" id="HelroT181124">
    <property type="protein sequence ID" value="HelroP181124"/>
    <property type="gene ID" value="HelroG181124"/>
</dbReference>
<keyword evidence="4" id="KW-0862">Zinc</keyword>
<dbReference type="PROSITE" id="PS50808">
    <property type="entry name" value="ZF_BED"/>
    <property type="match status" value="1"/>
</dbReference>
<evidence type="ECO:0000256" key="2">
    <source>
        <dbReference type="ARBA" id="ARBA00022723"/>
    </source>
</evidence>
<dbReference type="KEGG" id="hro:HELRODRAFT_181124"/>
<dbReference type="GO" id="GO:0008270">
    <property type="term" value="F:zinc ion binding"/>
    <property type="evidence" value="ECO:0007669"/>
    <property type="project" value="UniProtKB-KW"/>
</dbReference>
<dbReference type="InterPro" id="IPR052035">
    <property type="entry name" value="ZnF_BED_domain_contain"/>
</dbReference>
<accession>T1FGN0</accession>
<dbReference type="SUPFAM" id="SSF57667">
    <property type="entry name" value="beta-beta-alpha zinc fingers"/>
    <property type="match status" value="1"/>
</dbReference>
<feature type="domain" description="BED-type" evidence="9">
    <location>
        <begin position="1"/>
        <end position="54"/>
    </location>
</feature>
<evidence type="ECO:0000256" key="5">
    <source>
        <dbReference type="ARBA" id="ARBA00023015"/>
    </source>
</evidence>
<dbReference type="EMBL" id="AMQM01007481">
    <property type="status" value="NOT_ANNOTATED_CDS"/>
    <property type="molecule type" value="Genomic_DNA"/>
</dbReference>
<evidence type="ECO:0000313" key="12">
    <source>
        <dbReference type="Proteomes" id="UP000015101"/>
    </source>
</evidence>
<keyword evidence="5" id="KW-0805">Transcription regulation</keyword>
<protein>
    <recommendedName>
        <fullName evidence="9">BED-type domain-containing protein</fullName>
    </recommendedName>
</protein>
<evidence type="ECO:0000259" key="9">
    <source>
        <dbReference type="PROSITE" id="PS50808"/>
    </source>
</evidence>
<name>T1FGN0_HELRO</name>
<dbReference type="CTD" id="20207979"/>
<dbReference type="PANTHER" id="PTHR46481:SF10">
    <property type="entry name" value="ZINC FINGER BED DOMAIN-CONTAINING PROTEIN 39"/>
    <property type="match status" value="1"/>
</dbReference>
<dbReference type="GO" id="GO:0009791">
    <property type="term" value="P:post-embryonic development"/>
    <property type="evidence" value="ECO:0007669"/>
    <property type="project" value="UniProtKB-ARBA"/>
</dbReference>
<dbReference type="PANTHER" id="PTHR46481">
    <property type="entry name" value="ZINC FINGER BED DOMAIN-CONTAINING PROTEIN 4"/>
    <property type="match status" value="1"/>
</dbReference>
<evidence type="ECO:0000256" key="6">
    <source>
        <dbReference type="ARBA" id="ARBA00023163"/>
    </source>
</evidence>
<evidence type="ECO:0000313" key="10">
    <source>
        <dbReference type="EMBL" id="ESN93204.1"/>
    </source>
</evidence>
<dbReference type="GeneID" id="20207979"/>
<proteinExistence type="predicted"/>
<evidence type="ECO:0000313" key="11">
    <source>
        <dbReference type="EnsemblMetazoa" id="HelroP181124"/>
    </source>
</evidence>
<dbReference type="RefSeq" id="XP_009028661.1">
    <property type="nucleotide sequence ID" value="XM_009030413.1"/>
</dbReference>
<sequence>MSSIRKYFDEVDKNFFCKTCSKKFSVQKTGTTTHLWTHLEKSHPNIHATAKEEVEKMKAEKQLCAPSTSSASKRKLDESNMKISTFFVKTLDSSTKKKYDKAVLNFIVAFESAAGIGFKNLCSVFTNGSYNPPHPTTLSRRLDDMVNILHEQFGANLRSDMATTKPSITFDHWKADNQTNNLVITLHFISESDWTLISRCFSVVNLENLNADHTSSATEGIIRGELEKYCIELSSVFLCHYGYYKHNALYS</sequence>
<dbReference type="Proteomes" id="UP000015101">
    <property type="component" value="Unassembled WGS sequence"/>
</dbReference>
<comment type="subcellular location">
    <subcellularLocation>
        <location evidence="1">Nucleus</location>
    </subcellularLocation>
</comment>
<dbReference type="GO" id="GO:0003677">
    <property type="term" value="F:DNA binding"/>
    <property type="evidence" value="ECO:0007669"/>
    <property type="project" value="InterPro"/>
</dbReference>
<dbReference type="InterPro" id="IPR036236">
    <property type="entry name" value="Znf_C2H2_sf"/>
</dbReference>
<reference evidence="12" key="1">
    <citation type="submission" date="2012-12" db="EMBL/GenBank/DDBJ databases">
        <authorList>
            <person name="Hellsten U."/>
            <person name="Grimwood J."/>
            <person name="Chapman J.A."/>
            <person name="Shapiro H."/>
            <person name="Aerts A."/>
            <person name="Otillar R.P."/>
            <person name="Terry A.Y."/>
            <person name="Boore J.L."/>
            <person name="Simakov O."/>
            <person name="Marletaz F."/>
            <person name="Cho S.-J."/>
            <person name="Edsinger-Gonzales E."/>
            <person name="Havlak P."/>
            <person name="Kuo D.-H."/>
            <person name="Larsson T."/>
            <person name="Lv J."/>
            <person name="Arendt D."/>
            <person name="Savage R."/>
            <person name="Osoegawa K."/>
            <person name="de Jong P."/>
            <person name="Lindberg D.R."/>
            <person name="Seaver E.C."/>
            <person name="Weisblat D.A."/>
            <person name="Putnam N.H."/>
            <person name="Grigoriev I.V."/>
            <person name="Rokhsar D.S."/>
        </authorList>
    </citation>
    <scope>NUCLEOTIDE SEQUENCE</scope>
</reference>
<organism evidence="11 12">
    <name type="scientific">Helobdella robusta</name>
    <name type="common">Californian leech</name>
    <dbReference type="NCBI Taxonomy" id="6412"/>
    <lineage>
        <taxon>Eukaryota</taxon>
        <taxon>Metazoa</taxon>
        <taxon>Spiralia</taxon>
        <taxon>Lophotrochozoa</taxon>
        <taxon>Annelida</taxon>
        <taxon>Clitellata</taxon>
        <taxon>Hirudinea</taxon>
        <taxon>Rhynchobdellida</taxon>
        <taxon>Glossiphoniidae</taxon>
        <taxon>Helobdella</taxon>
    </lineage>
</organism>